<dbReference type="RefSeq" id="WP_053997496.1">
    <property type="nucleotide sequence ID" value="NZ_JXMU01000001.1"/>
</dbReference>
<dbReference type="OrthoDB" id="9796032at2"/>
<dbReference type="AlphaFoldDB" id="A0A0N1J6M1"/>
<evidence type="ECO:0000256" key="7">
    <source>
        <dbReference type="ARBA" id="ARBA00022801"/>
    </source>
</evidence>
<dbReference type="Proteomes" id="UP000038011">
    <property type="component" value="Unassembled WGS sequence"/>
</dbReference>
<dbReference type="EMBL" id="JXMU01000001">
    <property type="protein sequence ID" value="KPB02924.1"/>
    <property type="molecule type" value="Genomic_DNA"/>
</dbReference>
<evidence type="ECO:0000256" key="4">
    <source>
        <dbReference type="ARBA" id="ARBA00011738"/>
    </source>
</evidence>
<evidence type="ECO:0000256" key="2">
    <source>
        <dbReference type="ARBA" id="ARBA00001936"/>
    </source>
</evidence>
<gene>
    <name evidence="9" type="ORF">SU32_01265</name>
</gene>
<keyword evidence="7 9" id="KW-0378">Hydrolase</keyword>
<dbReference type="InterPro" id="IPR006674">
    <property type="entry name" value="HD_domain"/>
</dbReference>
<accession>A0A0N1J6M1</accession>
<organism evidence="9 10">
    <name type="scientific">Ahrensia marina</name>
    <dbReference type="NCBI Taxonomy" id="1514904"/>
    <lineage>
        <taxon>Bacteria</taxon>
        <taxon>Pseudomonadati</taxon>
        <taxon>Pseudomonadota</taxon>
        <taxon>Alphaproteobacteria</taxon>
        <taxon>Hyphomicrobiales</taxon>
        <taxon>Ahrensiaceae</taxon>
        <taxon>Ahrensia</taxon>
    </lineage>
</organism>
<comment type="cofactor">
    <cofactor evidence="2">
        <name>Mn(2+)</name>
        <dbReference type="ChEBI" id="CHEBI:29035"/>
    </cofactor>
</comment>
<dbReference type="InterPro" id="IPR039356">
    <property type="entry name" value="YfbR/HDDC2"/>
</dbReference>
<evidence type="ECO:0000256" key="6">
    <source>
        <dbReference type="ARBA" id="ARBA00022723"/>
    </source>
</evidence>
<dbReference type="PANTHER" id="PTHR11845:SF13">
    <property type="entry name" value="5'-DEOXYNUCLEOTIDASE HDDC2"/>
    <property type="match status" value="1"/>
</dbReference>
<comment type="subunit">
    <text evidence="4">Homodimer.</text>
</comment>
<sequence>MNADVERLRRSLEFLREAERLKDVLRSGVTSQGRRESTAEHTWRLCLMVMVFSDLVPEVDHLKLLKMCLIHDLGEAYAGDVPATEQSPGSDRRDIEYRDVQKLGDIHGGEVGQEIVALWLEYDAGETNEARLAKGFDKLETILQHTQGDNASDFDYAFNLTYGVERTGGHDLLKAIRAIIDTETQERSEGRAAWRDA</sequence>
<dbReference type="Gene3D" id="1.10.3210.10">
    <property type="entry name" value="Hypothetical protein af1432"/>
    <property type="match status" value="1"/>
</dbReference>
<dbReference type="GO" id="GO:0005737">
    <property type="term" value="C:cytoplasm"/>
    <property type="evidence" value="ECO:0007669"/>
    <property type="project" value="TreeGrafter"/>
</dbReference>
<comment type="cofactor">
    <cofactor evidence="3">
        <name>Co(2+)</name>
        <dbReference type="ChEBI" id="CHEBI:48828"/>
    </cofactor>
</comment>
<evidence type="ECO:0000259" key="8">
    <source>
        <dbReference type="SMART" id="SM00471"/>
    </source>
</evidence>
<dbReference type="Pfam" id="PF13023">
    <property type="entry name" value="HD_3"/>
    <property type="match status" value="1"/>
</dbReference>
<proteinExistence type="predicted"/>
<dbReference type="GO" id="GO:0046872">
    <property type="term" value="F:metal ion binding"/>
    <property type="evidence" value="ECO:0007669"/>
    <property type="project" value="UniProtKB-KW"/>
</dbReference>
<evidence type="ECO:0000256" key="5">
    <source>
        <dbReference type="ARBA" id="ARBA00012964"/>
    </source>
</evidence>
<dbReference type="STRING" id="1514904.SU32_01265"/>
<comment type="catalytic activity">
    <reaction evidence="1">
        <text>a 2'-deoxyribonucleoside 5'-phosphate + H2O = a 2'-deoxyribonucleoside + phosphate</text>
        <dbReference type="Rhea" id="RHEA:36167"/>
        <dbReference type="ChEBI" id="CHEBI:15377"/>
        <dbReference type="ChEBI" id="CHEBI:18274"/>
        <dbReference type="ChEBI" id="CHEBI:43474"/>
        <dbReference type="ChEBI" id="CHEBI:65317"/>
        <dbReference type="EC" id="3.1.3.89"/>
    </reaction>
</comment>
<evidence type="ECO:0000256" key="3">
    <source>
        <dbReference type="ARBA" id="ARBA00001941"/>
    </source>
</evidence>
<protein>
    <recommendedName>
        <fullName evidence="5">5'-deoxynucleotidase</fullName>
        <ecNumber evidence="5">3.1.3.89</ecNumber>
    </recommendedName>
</protein>
<feature type="domain" description="HD/PDEase" evidence="8">
    <location>
        <begin position="34"/>
        <end position="151"/>
    </location>
</feature>
<dbReference type="GO" id="GO:0002953">
    <property type="term" value="F:5'-deoxynucleotidase activity"/>
    <property type="evidence" value="ECO:0007669"/>
    <property type="project" value="UniProtKB-EC"/>
</dbReference>
<dbReference type="PATRIC" id="fig|1514904.3.peg.263"/>
<dbReference type="SMART" id="SM00471">
    <property type="entry name" value="HDc"/>
    <property type="match status" value="1"/>
</dbReference>
<dbReference type="SUPFAM" id="SSF109604">
    <property type="entry name" value="HD-domain/PDEase-like"/>
    <property type="match status" value="1"/>
</dbReference>
<comment type="caution">
    <text evidence="9">The sequence shown here is derived from an EMBL/GenBank/DDBJ whole genome shotgun (WGS) entry which is preliminary data.</text>
</comment>
<keyword evidence="6" id="KW-0479">Metal-binding</keyword>
<dbReference type="EC" id="3.1.3.89" evidence="5"/>
<name>A0A0N1J6M1_9HYPH</name>
<reference evidence="9 10" key="1">
    <citation type="submission" date="2015-01" db="EMBL/GenBank/DDBJ databases">
        <title>Ahrensia donghaiensis sp. nov., a novel dimethylsulphoniopropionate-cleavage bacterium isolated from seawater and emended descriptions of the genus Ahrensia and Ahrensia kielensis.</title>
        <authorList>
            <person name="Liu J."/>
        </authorList>
    </citation>
    <scope>NUCLEOTIDE SEQUENCE [LARGE SCALE GENOMIC DNA]</scope>
    <source>
        <strain evidence="9 10">LZD062</strain>
    </source>
</reference>
<dbReference type="InterPro" id="IPR003607">
    <property type="entry name" value="HD/PDEase_dom"/>
</dbReference>
<dbReference type="PANTHER" id="PTHR11845">
    <property type="entry name" value="5'-DEOXYNUCLEOTIDASE HDDC2"/>
    <property type="match status" value="1"/>
</dbReference>
<keyword evidence="10" id="KW-1185">Reference proteome</keyword>
<evidence type="ECO:0000313" key="10">
    <source>
        <dbReference type="Proteomes" id="UP000038011"/>
    </source>
</evidence>
<evidence type="ECO:0000313" key="9">
    <source>
        <dbReference type="EMBL" id="KPB02924.1"/>
    </source>
</evidence>
<evidence type="ECO:0000256" key="1">
    <source>
        <dbReference type="ARBA" id="ARBA00001638"/>
    </source>
</evidence>